<feature type="compositionally biased region" description="Basic and acidic residues" evidence="4">
    <location>
        <begin position="144"/>
        <end position="174"/>
    </location>
</feature>
<proteinExistence type="predicted"/>
<dbReference type="InterPro" id="IPR036910">
    <property type="entry name" value="HMG_box_dom_sf"/>
</dbReference>
<keyword evidence="7" id="KW-1185">Reference proteome</keyword>
<evidence type="ECO:0000313" key="6">
    <source>
        <dbReference type="EMBL" id="KAE9533434.1"/>
    </source>
</evidence>
<dbReference type="CDD" id="cd21980">
    <property type="entry name" value="HMG-box_HMG20"/>
    <property type="match status" value="1"/>
</dbReference>
<dbReference type="SMART" id="SM00398">
    <property type="entry name" value="HMG"/>
    <property type="match status" value="1"/>
</dbReference>
<feature type="domain" description="HMG box" evidence="5">
    <location>
        <begin position="50"/>
        <end position="118"/>
    </location>
</feature>
<feature type="compositionally biased region" description="Basic residues" evidence="4">
    <location>
        <begin position="35"/>
        <end position="44"/>
    </location>
</feature>
<keyword evidence="2 3" id="KW-0539">Nucleus</keyword>
<dbReference type="InterPro" id="IPR051965">
    <property type="entry name" value="ChromReg_NeuronalGeneExpr"/>
</dbReference>
<accession>A0A6G0TKF9</accession>
<evidence type="ECO:0000259" key="5">
    <source>
        <dbReference type="PROSITE" id="PS50118"/>
    </source>
</evidence>
<feature type="region of interest" description="Disordered" evidence="4">
    <location>
        <begin position="138"/>
        <end position="174"/>
    </location>
</feature>
<dbReference type="Proteomes" id="UP000475862">
    <property type="component" value="Unassembled WGS sequence"/>
</dbReference>
<dbReference type="InterPro" id="IPR009071">
    <property type="entry name" value="HMG_box_dom"/>
</dbReference>
<evidence type="ECO:0000256" key="2">
    <source>
        <dbReference type="ARBA" id="ARBA00023242"/>
    </source>
</evidence>
<dbReference type="AlphaFoldDB" id="A0A6G0TKF9"/>
<sequence>MESKESKNSGSTDKSDQDDVFVENGISKKVDKNNAKGKKRRKCLRDKTAPRPPHSGYIRFLNDRRDQFRSENPNLPFAEITKELAAEWNQLPADKKQHYLSAAEQERVKYVEELAAYRKTDAYKNFIQRKMKKNKVNNQIQEDQEFKKEKSSVDTKLKKDQESKKEKSSGDTKLKKDQELVKVKPSNDNINTVYDIPIFTDEFLNFSKGRDSDLRYLRKTVTDQEQEVAVLDKHIENMKNGIVKLEANTEKLQAGCSKYEEHLIKLRPLLLNAFAGISFPDNIEPPTNETIDTFMVNLATTLTTATGTDTDPSWIEDVKKAISNLDFS</sequence>
<gene>
    <name evidence="6" type="ORF">AGLY_009072</name>
</gene>
<dbReference type="Pfam" id="PF00505">
    <property type="entry name" value="HMG_box"/>
    <property type="match status" value="1"/>
</dbReference>
<keyword evidence="1 3" id="KW-0238">DNA-binding</keyword>
<feature type="DNA-binding region" description="HMG box" evidence="3">
    <location>
        <begin position="50"/>
        <end position="118"/>
    </location>
</feature>
<feature type="compositionally biased region" description="Basic and acidic residues" evidence="4">
    <location>
        <begin position="1"/>
        <end position="17"/>
    </location>
</feature>
<dbReference type="PANTHER" id="PTHR46040:SF3">
    <property type="entry name" value="HIGH MOBILITY GROUP PROTEIN 2"/>
    <property type="match status" value="1"/>
</dbReference>
<dbReference type="GO" id="GO:0010468">
    <property type="term" value="P:regulation of gene expression"/>
    <property type="evidence" value="ECO:0007669"/>
    <property type="project" value="TreeGrafter"/>
</dbReference>
<dbReference type="SUPFAM" id="SSF47095">
    <property type="entry name" value="HMG-box"/>
    <property type="match status" value="1"/>
</dbReference>
<name>A0A6G0TKF9_APHGL</name>
<evidence type="ECO:0000256" key="1">
    <source>
        <dbReference type="ARBA" id="ARBA00023125"/>
    </source>
</evidence>
<dbReference type="PRINTS" id="PR00886">
    <property type="entry name" value="HIGHMOBLTY12"/>
</dbReference>
<organism evidence="6 7">
    <name type="scientific">Aphis glycines</name>
    <name type="common">Soybean aphid</name>
    <dbReference type="NCBI Taxonomy" id="307491"/>
    <lineage>
        <taxon>Eukaryota</taxon>
        <taxon>Metazoa</taxon>
        <taxon>Ecdysozoa</taxon>
        <taxon>Arthropoda</taxon>
        <taxon>Hexapoda</taxon>
        <taxon>Insecta</taxon>
        <taxon>Pterygota</taxon>
        <taxon>Neoptera</taxon>
        <taxon>Paraneoptera</taxon>
        <taxon>Hemiptera</taxon>
        <taxon>Sternorrhyncha</taxon>
        <taxon>Aphidomorpha</taxon>
        <taxon>Aphidoidea</taxon>
        <taxon>Aphididae</taxon>
        <taxon>Aphidini</taxon>
        <taxon>Aphis</taxon>
        <taxon>Aphis</taxon>
    </lineage>
</organism>
<dbReference type="GO" id="GO:0005634">
    <property type="term" value="C:nucleus"/>
    <property type="evidence" value="ECO:0007669"/>
    <property type="project" value="UniProtKB-UniRule"/>
</dbReference>
<protein>
    <recommendedName>
        <fullName evidence="5">HMG box domain-containing protein</fullName>
    </recommendedName>
</protein>
<dbReference type="OrthoDB" id="3213154at2759"/>
<dbReference type="PROSITE" id="PS50118">
    <property type="entry name" value="HMG_BOX_2"/>
    <property type="match status" value="1"/>
</dbReference>
<evidence type="ECO:0000256" key="3">
    <source>
        <dbReference type="PROSITE-ProRule" id="PRU00267"/>
    </source>
</evidence>
<dbReference type="Gene3D" id="1.10.30.10">
    <property type="entry name" value="High mobility group box domain"/>
    <property type="match status" value="1"/>
</dbReference>
<feature type="region of interest" description="Disordered" evidence="4">
    <location>
        <begin position="1"/>
        <end position="58"/>
    </location>
</feature>
<dbReference type="GO" id="GO:0003677">
    <property type="term" value="F:DNA binding"/>
    <property type="evidence" value="ECO:0007669"/>
    <property type="project" value="UniProtKB-UniRule"/>
</dbReference>
<evidence type="ECO:0000313" key="7">
    <source>
        <dbReference type="Proteomes" id="UP000475862"/>
    </source>
</evidence>
<dbReference type="PANTHER" id="PTHR46040">
    <property type="entry name" value="HIGH MOBILITY GROUP PROTEIN 2"/>
    <property type="match status" value="1"/>
</dbReference>
<dbReference type="EMBL" id="VYZN01000034">
    <property type="protein sequence ID" value="KAE9533434.1"/>
    <property type="molecule type" value="Genomic_DNA"/>
</dbReference>
<comment type="caution">
    <text evidence="6">The sequence shown here is derived from an EMBL/GenBank/DDBJ whole genome shotgun (WGS) entry which is preliminary data.</text>
</comment>
<evidence type="ECO:0000256" key="4">
    <source>
        <dbReference type="SAM" id="MobiDB-lite"/>
    </source>
</evidence>
<reference evidence="6 7" key="1">
    <citation type="submission" date="2019-08" db="EMBL/GenBank/DDBJ databases">
        <title>The genome of the soybean aphid Biotype 1, its phylome, world population structure and adaptation to the North American continent.</title>
        <authorList>
            <person name="Giordano R."/>
            <person name="Donthu R.K."/>
            <person name="Hernandez A.G."/>
            <person name="Wright C.L."/>
            <person name="Zimin A.V."/>
        </authorList>
    </citation>
    <scope>NUCLEOTIDE SEQUENCE [LARGE SCALE GENOMIC DNA]</scope>
    <source>
        <tissue evidence="6">Whole aphids</tissue>
    </source>
</reference>